<dbReference type="PANTHER" id="PTHR28678:SF1">
    <property type="entry name" value="CODANIN-1"/>
    <property type="match status" value="1"/>
</dbReference>
<feature type="non-terminal residue" evidence="2">
    <location>
        <position position="588"/>
    </location>
</feature>
<dbReference type="PANTHER" id="PTHR28678">
    <property type="entry name" value="CODANIN-1"/>
    <property type="match status" value="1"/>
</dbReference>
<protein>
    <submittedName>
        <fullName evidence="2">CDAN1 protein</fullName>
    </submittedName>
</protein>
<reference evidence="2 3" key="1">
    <citation type="journal article" date="2021" name="Cell">
        <title>Tracing the genetic footprints of vertebrate landing in non-teleost ray-finned fishes.</title>
        <authorList>
            <person name="Bi X."/>
            <person name="Wang K."/>
            <person name="Yang L."/>
            <person name="Pan H."/>
            <person name="Jiang H."/>
            <person name="Wei Q."/>
            <person name="Fang M."/>
            <person name="Yu H."/>
            <person name="Zhu C."/>
            <person name="Cai Y."/>
            <person name="He Y."/>
            <person name="Gan X."/>
            <person name="Zeng H."/>
            <person name="Yu D."/>
            <person name="Zhu Y."/>
            <person name="Jiang H."/>
            <person name="Qiu Q."/>
            <person name="Yang H."/>
            <person name="Zhang Y.E."/>
            <person name="Wang W."/>
            <person name="Zhu M."/>
            <person name="He S."/>
            <person name="Zhang G."/>
        </authorList>
    </citation>
    <scope>NUCLEOTIDE SEQUENCE [LARGE SCALE GENOMIC DNA]</scope>
    <source>
        <strain evidence="2">Bchr_013</strain>
    </source>
</reference>
<evidence type="ECO:0000259" key="1">
    <source>
        <dbReference type="Pfam" id="PF15296"/>
    </source>
</evidence>
<dbReference type="EMBL" id="JAATIS010008546">
    <property type="protein sequence ID" value="KAG2457688.1"/>
    <property type="molecule type" value="Genomic_DNA"/>
</dbReference>
<dbReference type="InterPro" id="IPR028171">
    <property type="entry name" value="Codanin-1_C"/>
</dbReference>
<accession>A0A8X7WXK3</accession>
<dbReference type="Pfam" id="PF15296">
    <property type="entry name" value="Codanin-1_C"/>
    <property type="match status" value="1"/>
</dbReference>
<feature type="non-terminal residue" evidence="2">
    <location>
        <position position="1"/>
    </location>
</feature>
<proteinExistence type="predicted"/>
<dbReference type="Proteomes" id="UP000886611">
    <property type="component" value="Unassembled WGS sequence"/>
</dbReference>
<sequence length="588" mass="66574">MGLRSGLFHCEDDQLSFLSPRSAVLGRLTVRTWQFTALATSAVLMPPCSMPNAREFRKLLAAFVAGSSSKNGGLIRKITPTAAEPFVPCISLSQQKLQIDLEQAFFHNQPPSLRRTVEFVAERVGSNCVKHIKATLVADTVQSGEVIMKEKLKDDGEHLKNKLLDAVLKTAQDIAIRMATEKACTWLAANITALTKRELKSAYDRLVKAQRPTGDGEAETSREFLTLQMSKLEENGVDCPVGCEHKVSLPSELIIALKFILPVPEQMLARCTVMLACELVSGQLPLLCSELHADERTISQTPTRMLLRQLLNLWKENFHTLIPFQLLFSNKNVASILEASSTEWGHFLYLMCELQKQQLLAKEEVKQHLEFLQSSSWPMALLKSLISYFMKREVLDNIKTPVHMLKIDLLDKTLHLPLKEVDLGFATKQALEKASEKLLEKPLPGQQFRRERVAFLSTTAKKLLDKCPLNYAAVRHMACLDPVTMINDEKRAISMFEKLLQLLLNAKWHTAADCDQILSEYKMFLTEMVQHHKEEFQGYRSSSCRLDTFMGRFAGDKAVRVRNCVEINERPVHIVTWARSGRKRVLCE</sequence>
<organism evidence="2 3">
    <name type="scientific">Polypterus senegalus</name>
    <name type="common">Senegal bichir</name>
    <dbReference type="NCBI Taxonomy" id="55291"/>
    <lineage>
        <taxon>Eukaryota</taxon>
        <taxon>Metazoa</taxon>
        <taxon>Chordata</taxon>
        <taxon>Craniata</taxon>
        <taxon>Vertebrata</taxon>
        <taxon>Euteleostomi</taxon>
        <taxon>Actinopterygii</taxon>
        <taxon>Polypteriformes</taxon>
        <taxon>Polypteridae</taxon>
        <taxon>Polypterus</taxon>
    </lineage>
</organism>
<evidence type="ECO:0000313" key="2">
    <source>
        <dbReference type="EMBL" id="KAG2457688.1"/>
    </source>
</evidence>
<dbReference type="GO" id="GO:0005634">
    <property type="term" value="C:nucleus"/>
    <property type="evidence" value="ECO:0007669"/>
    <property type="project" value="TreeGrafter"/>
</dbReference>
<dbReference type="InterPro" id="IPR040031">
    <property type="entry name" value="Codanin-1"/>
</dbReference>
<dbReference type="AlphaFoldDB" id="A0A8X7WXK3"/>
<keyword evidence="3" id="KW-1185">Reference proteome</keyword>
<name>A0A8X7WXK3_POLSE</name>
<evidence type="ECO:0000313" key="3">
    <source>
        <dbReference type="Proteomes" id="UP000886611"/>
    </source>
</evidence>
<dbReference type="GO" id="GO:0006325">
    <property type="term" value="P:chromatin organization"/>
    <property type="evidence" value="ECO:0007669"/>
    <property type="project" value="TreeGrafter"/>
</dbReference>
<comment type="caution">
    <text evidence="2">The sequence shown here is derived from an EMBL/GenBank/DDBJ whole genome shotgun (WGS) entry which is preliminary data.</text>
</comment>
<gene>
    <name evidence="2" type="primary">Cdan1_0</name>
    <name evidence="2" type="ORF">GTO96_0012235</name>
</gene>
<feature type="domain" description="Codanin-1 C-terminal" evidence="1">
    <location>
        <begin position="50"/>
        <end position="149"/>
    </location>
</feature>